<evidence type="ECO:0000313" key="9">
    <source>
        <dbReference type="EMBL" id="GAA3964679.1"/>
    </source>
</evidence>
<keyword evidence="5 7" id="KW-1133">Transmembrane helix</keyword>
<dbReference type="Gene3D" id="1.10.3720.10">
    <property type="entry name" value="MetI-like"/>
    <property type="match status" value="1"/>
</dbReference>
<reference evidence="10" key="1">
    <citation type="journal article" date="2019" name="Int. J. Syst. Evol. Microbiol.">
        <title>The Global Catalogue of Microorganisms (GCM) 10K type strain sequencing project: providing services to taxonomists for standard genome sequencing and annotation.</title>
        <authorList>
            <consortium name="The Broad Institute Genomics Platform"/>
            <consortium name="The Broad Institute Genome Sequencing Center for Infectious Disease"/>
            <person name="Wu L."/>
            <person name="Ma J."/>
        </authorList>
    </citation>
    <scope>NUCLEOTIDE SEQUENCE [LARGE SCALE GENOMIC DNA]</scope>
    <source>
        <strain evidence="10">JCM 17555</strain>
    </source>
</reference>
<dbReference type="InterPro" id="IPR000515">
    <property type="entry name" value="MetI-like"/>
</dbReference>
<dbReference type="RefSeq" id="WP_344806481.1">
    <property type="nucleotide sequence ID" value="NZ_BAABBO010000010.1"/>
</dbReference>
<evidence type="ECO:0000256" key="7">
    <source>
        <dbReference type="RuleBase" id="RU363032"/>
    </source>
</evidence>
<organism evidence="9 10">
    <name type="scientific">Allohahella marinimesophila</name>
    <dbReference type="NCBI Taxonomy" id="1054972"/>
    <lineage>
        <taxon>Bacteria</taxon>
        <taxon>Pseudomonadati</taxon>
        <taxon>Pseudomonadota</taxon>
        <taxon>Gammaproteobacteria</taxon>
        <taxon>Oceanospirillales</taxon>
        <taxon>Hahellaceae</taxon>
        <taxon>Allohahella</taxon>
    </lineage>
</organism>
<sequence>MKALTLPVQAVAPPTGFARRWWRSPERTLHLLSLGSVAVLLLVWVFITETGIANELFLPGPGAVYDAFIKASVSGYQGSTLDEHLLTSLARIMSGFGLACIVGIPLGVVMGISARARATLNPMIEFYRPLPPLGLYSLLVMWLGIGETSKVALLFLAGLPGIVIATNMAVANISPIYVRAAQSLGASGKDLFLQVYLPAAGPTILTGMRISLGFVYTVLVAAEIVAATAGIGWMIWDASKFLLSDIVIMGLIVLGLTGVTLDLIMRLLGNALMPWSKKL</sequence>
<keyword evidence="2 7" id="KW-0813">Transport</keyword>
<dbReference type="InterPro" id="IPR035906">
    <property type="entry name" value="MetI-like_sf"/>
</dbReference>
<evidence type="ECO:0000256" key="6">
    <source>
        <dbReference type="ARBA" id="ARBA00023136"/>
    </source>
</evidence>
<keyword evidence="4 7" id="KW-0812">Transmembrane</keyword>
<protein>
    <submittedName>
        <fullName evidence="9">ABC transporter permease subunit</fullName>
    </submittedName>
</protein>
<evidence type="ECO:0000256" key="4">
    <source>
        <dbReference type="ARBA" id="ARBA00022692"/>
    </source>
</evidence>
<evidence type="ECO:0000256" key="5">
    <source>
        <dbReference type="ARBA" id="ARBA00022989"/>
    </source>
</evidence>
<comment type="caution">
    <text evidence="9">The sequence shown here is derived from an EMBL/GenBank/DDBJ whole genome shotgun (WGS) entry which is preliminary data.</text>
</comment>
<proteinExistence type="inferred from homology"/>
<dbReference type="CDD" id="cd06261">
    <property type="entry name" value="TM_PBP2"/>
    <property type="match status" value="1"/>
</dbReference>
<dbReference type="PROSITE" id="PS50928">
    <property type="entry name" value="ABC_TM1"/>
    <property type="match status" value="1"/>
</dbReference>
<evidence type="ECO:0000313" key="10">
    <source>
        <dbReference type="Proteomes" id="UP001501337"/>
    </source>
</evidence>
<keyword evidence="10" id="KW-1185">Reference proteome</keyword>
<evidence type="ECO:0000259" key="8">
    <source>
        <dbReference type="PROSITE" id="PS50928"/>
    </source>
</evidence>
<dbReference type="EMBL" id="BAABBO010000010">
    <property type="protein sequence ID" value="GAA3964679.1"/>
    <property type="molecule type" value="Genomic_DNA"/>
</dbReference>
<feature type="domain" description="ABC transmembrane type-1" evidence="8">
    <location>
        <begin position="85"/>
        <end position="265"/>
    </location>
</feature>
<evidence type="ECO:0000256" key="1">
    <source>
        <dbReference type="ARBA" id="ARBA00004651"/>
    </source>
</evidence>
<gene>
    <name evidence="9" type="ORF">GCM10022278_23100</name>
</gene>
<dbReference type="Proteomes" id="UP001501337">
    <property type="component" value="Unassembled WGS sequence"/>
</dbReference>
<comment type="subcellular location">
    <subcellularLocation>
        <location evidence="1 7">Cell membrane</location>
        <topology evidence="1 7">Multi-pass membrane protein</topology>
    </subcellularLocation>
</comment>
<accession>A0ABP7PFG7</accession>
<feature type="transmembrane region" description="Helical" evidence="7">
    <location>
        <begin position="29"/>
        <end position="47"/>
    </location>
</feature>
<keyword evidence="6 7" id="KW-0472">Membrane</keyword>
<comment type="similarity">
    <text evidence="7">Belongs to the binding-protein-dependent transport system permease family.</text>
</comment>
<feature type="transmembrane region" description="Helical" evidence="7">
    <location>
        <begin position="214"/>
        <end position="236"/>
    </location>
</feature>
<keyword evidence="3" id="KW-1003">Cell membrane</keyword>
<dbReference type="PANTHER" id="PTHR30151:SF25">
    <property type="entry name" value="TAURINE TRANSPORT SYSTEM PERMEASE PROTEIN TAUC"/>
    <property type="match status" value="1"/>
</dbReference>
<feature type="transmembrane region" description="Helical" evidence="7">
    <location>
        <begin position="151"/>
        <end position="170"/>
    </location>
</feature>
<evidence type="ECO:0000256" key="3">
    <source>
        <dbReference type="ARBA" id="ARBA00022475"/>
    </source>
</evidence>
<feature type="transmembrane region" description="Helical" evidence="7">
    <location>
        <begin position="242"/>
        <end position="268"/>
    </location>
</feature>
<name>A0ABP7PFG7_9GAMM</name>
<feature type="transmembrane region" description="Helical" evidence="7">
    <location>
        <begin position="126"/>
        <end position="145"/>
    </location>
</feature>
<feature type="transmembrane region" description="Helical" evidence="7">
    <location>
        <begin position="92"/>
        <end position="114"/>
    </location>
</feature>
<dbReference type="PANTHER" id="PTHR30151">
    <property type="entry name" value="ALKANE SULFONATE ABC TRANSPORTER-RELATED, MEMBRANE SUBUNIT"/>
    <property type="match status" value="1"/>
</dbReference>
<dbReference type="Pfam" id="PF00528">
    <property type="entry name" value="BPD_transp_1"/>
    <property type="match status" value="1"/>
</dbReference>
<dbReference type="SUPFAM" id="SSF161098">
    <property type="entry name" value="MetI-like"/>
    <property type="match status" value="1"/>
</dbReference>
<evidence type="ECO:0000256" key="2">
    <source>
        <dbReference type="ARBA" id="ARBA00022448"/>
    </source>
</evidence>